<protein>
    <submittedName>
        <fullName evidence="2">Uncharacterized protein</fullName>
    </submittedName>
</protein>
<feature type="region of interest" description="Disordered" evidence="1">
    <location>
        <begin position="34"/>
        <end position="69"/>
    </location>
</feature>
<feature type="compositionally biased region" description="Low complexity" evidence="1">
    <location>
        <begin position="56"/>
        <end position="69"/>
    </location>
</feature>
<dbReference type="Proteomes" id="UP001222027">
    <property type="component" value="Unassembled WGS sequence"/>
</dbReference>
<dbReference type="AlphaFoldDB" id="A0AAV8RGR5"/>
<comment type="caution">
    <text evidence="2">The sequence shown here is derived from an EMBL/GenBank/DDBJ whole genome shotgun (WGS) entry which is preliminary data.</text>
</comment>
<dbReference type="InterPro" id="IPR008004">
    <property type="entry name" value="OCTOPUS-like"/>
</dbReference>
<reference evidence="2 3" key="1">
    <citation type="submission" date="2022-12" db="EMBL/GenBank/DDBJ databases">
        <title>Chromosome-scale assembly of the Ensete ventricosum genome.</title>
        <authorList>
            <person name="Dussert Y."/>
            <person name="Stocks J."/>
            <person name="Wendawek A."/>
            <person name="Woldeyes F."/>
            <person name="Nichols R.A."/>
            <person name="Borrell J.S."/>
        </authorList>
    </citation>
    <scope>NUCLEOTIDE SEQUENCE [LARGE SCALE GENOMIC DNA]</scope>
    <source>
        <strain evidence="3">cv. Maze</strain>
        <tissue evidence="2">Seeds</tissue>
    </source>
</reference>
<accession>A0AAV8RGR5</accession>
<dbReference type="PANTHER" id="PTHR35486:SF1">
    <property type="entry name" value="OS02G0689500 PROTEIN"/>
    <property type="match status" value="1"/>
</dbReference>
<dbReference type="Pfam" id="PF05340">
    <property type="entry name" value="DUF740"/>
    <property type="match status" value="1"/>
</dbReference>
<evidence type="ECO:0000313" key="2">
    <source>
        <dbReference type="EMBL" id="KAJ8506320.1"/>
    </source>
</evidence>
<gene>
    <name evidence="2" type="ORF">OPV22_007206</name>
</gene>
<dbReference type="PANTHER" id="PTHR35486">
    <property type="entry name" value="EXPRESSED PROTEIN"/>
    <property type="match status" value="1"/>
</dbReference>
<evidence type="ECO:0000313" key="3">
    <source>
        <dbReference type="Proteomes" id="UP001222027"/>
    </source>
</evidence>
<keyword evidence="3" id="KW-1185">Reference proteome</keyword>
<name>A0AAV8RGR5_ENSVE</name>
<proteinExistence type="predicted"/>
<feature type="compositionally biased region" description="Basic and acidic residues" evidence="1">
    <location>
        <begin position="202"/>
        <end position="213"/>
    </location>
</feature>
<feature type="region of interest" description="Disordered" evidence="1">
    <location>
        <begin position="173"/>
        <end position="213"/>
    </location>
</feature>
<dbReference type="EMBL" id="JAQQAF010000002">
    <property type="protein sequence ID" value="KAJ8506320.1"/>
    <property type="molecule type" value="Genomic_DNA"/>
</dbReference>
<sequence length="213" mass="23029">MKCTRHPLEGGFGVGVGVCAACLRERLHALTATAPSEAHSPEQQRRKPFPQPPSPLSLQLPRSASRVAAASRRPSILSTIFCSYGSGDRDEKPPRSSSCLMEFLGGNRRKKIAVAPESSGGGLPEPASVRRATMENRHHHNHQGGGLAGFAVCFSPLVTASHSRWRSRVAELGFPSEKPGPTLGPYHRRRTTTGAPLPFPDRSGRLAEHDTFR</sequence>
<evidence type="ECO:0000256" key="1">
    <source>
        <dbReference type="SAM" id="MobiDB-lite"/>
    </source>
</evidence>
<organism evidence="2 3">
    <name type="scientific">Ensete ventricosum</name>
    <name type="common">Abyssinian banana</name>
    <name type="synonym">Musa ensete</name>
    <dbReference type="NCBI Taxonomy" id="4639"/>
    <lineage>
        <taxon>Eukaryota</taxon>
        <taxon>Viridiplantae</taxon>
        <taxon>Streptophyta</taxon>
        <taxon>Embryophyta</taxon>
        <taxon>Tracheophyta</taxon>
        <taxon>Spermatophyta</taxon>
        <taxon>Magnoliopsida</taxon>
        <taxon>Liliopsida</taxon>
        <taxon>Zingiberales</taxon>
        <taxon>Musaceae</taxon>
        <taxon>Ensete</taxon>
    </lineage>
</organism>